<evidence type="ECO:0000313" key="2">
    <source>
        <dbReference type="Proteomes" id="UP001602119"/>
    </source>
</evidence>
<keyword evidence="2" id="KW-1185">Reference proteome</keyword>
<gene>
    <name evidence="1" type="ORF">ACFY05_41915</name>
</gene>
<sequence>MDETTNQLAELPPEVLAEMAPGERLAYLAYLEEPCPAEVTAAAMQVWAQREIAPAHHSDEE</sequence>
<reference evidence="1 2" key="1">
    <citation type="submission" date="2024-10" db="EMBL/GenBank/DDBJ databases">
        <title>The Natural Products Discovery Center: Release of the First 8490 Sequenced Strains for Exploring Actinobacteria Biosynthetic Diversity.</title>
        <authorList>
            <person name="Kalkreuter E."/>
            <person name="Kautsar S.A."/>
            <person name="Yang D."/>
            <person name="Bader C.D."/>
            <person name="Teijaro C.N."/>
            <person name="Fluegel L."/>
            <person name="Davis C.M."/>
            <person name="Simpson J.R."/>
            <person name="Lauterbach L."/>
            <person name="Steele A.D."/>
            <person name="Gui C."/>
            <person name="Meng S."/>
            <person name="Li G."/>
            <person name="Viehrig K."/>
            <person name="Ye F."/>
            <person name="Su P."/>
            <person name="Kiefer A.F."/>
            <person name="Nichols A."/>
            <person name="Cepeda A.J."/>
            <person name="Yan W."/>
            <person name="Fan B."/>
            <person name="Jiang Y."/>
            <person name="Adhikari A."/>
            <person name="Zheng C.-J."/>
            <person name="Schuster L."/>
            <person name="Cowan T.M."/>
            <person name="Smanski M.J."/>
            <person name="Chevrette M.G."/>
            <person name="De Carvalho L.P.S."/>
            <person name="Shen B."/>
        </authorList>
    </citation>
    <scope>NUCLEOTIDE SEQUENCE [LARGE SCALE GENOMIC DNA]</scope>
    <source>
        <strain evidence="1 2">NPDC001281</strain>
    </source>
</reference>
<accession>A0ABW6VMH6</accession>
<protein>
    <submittedName>
        <fullName evidence="1">Uncharacterized protein</fullName>
    </submittedName>
</protein>
<name>A0ABW6VMH6_MICFU</name>
<comment type="caution">
    <text evidence="1">The sequence shown here is derived from an EMBL/GenBank/DDBJ whole genome shotgun (WGS) entry which is preliminary data.</text>
</comment>
<evidence type="ECO:0000313" key="1">
    <source>
        <dbReference type="EMBL" id="MFF4779392.1"/>
    </source>
</evidence>
<proteinExistence type="predicted"/>
<dbReference type="EMBL" id="JBIAXI010000049">
    <property type="protein sequence ID" value="MFF4779392.1"/>
    <property type="molecule type" value="Genomic_DNA"/>
</dbReference>
<organism evidence="1 2">
    <name type="scientific">Microtetraspora fusca</name>
    <dbReference type="NCBI Taxonomy" id="1997"/>
    <lineage>
        <taxon>Bacteria</taxon>
        <taxon>Bacillati</taxon>
        <taxon>Actinomycetota</taxon>
        <taxon>Actinomycetes</taxon>
        <taxon>Streptosporangiales</taxon>
        <taxon>Streptosporangiaceae</taxon>
        <taxon>Microtetraspora</taxon>
    </lineage>
</organism>
<dbReference type="Proteomes" id="UP001602119">
    <property type="component" value="Unassembled WGS sequence"/>
</dbReference>
<dbReference type="RefSeq" id="WP_387348137.1">
    <property type="nucleotide sequence ID" value="NZ_JBIAXI010000049.1"/>
</dbReference>